<keyword evidence="16" id="KW-1185">Reference proteome</keyword>
<comment type="catalytic activity">
    <reaction evidence="14">
        <text>FAD = riboflavin cyclic-4',5'-phosphate + AMP + H(+)</text>
        <dbReference type="Rhea" id="RHEA:13729"/>
        <dbReference type="ChEBI" id="CHEBI:15378"/>
        <dbReference type="ChEBI" id="CHEBI:57692"/>
        <dbReference type="ChEBI" id="CHEBI:76202"/>
        <dbReference type="ChEBI" id="CHEBI:456215"/>
        <dbReference type="EC" id="4.6.1.15"/>
    </reaction>
</comment>
<dbReference type="EC" id="2.7.1.28" evidence="2"/>
<dbReference type="GO" id="GO:0004371">
    <property type="term" value="F:glycerone kinase activity"/>
    <property type="evidence" value="ECO:0007669"/>
    <property type="project" value="UniProtKB-EC"/>
</dbReference>
<dbReference type="FunFam" id="3.40.50.10440:FF:000001">
    <property type="entry name" value="Dihydroxyacetone kinase, DhaK subunit"/>
    <property type="match status" value="1"/>
</dbReference>
<evidence type="ECO:0000256" key="14">
    <source>
        <dbReference type="ARBA" id="ARBA00048526"/>
    </source>
</evidence>
<dbReference type="PANTHER" id="PTHR28629:SF4">
    <property type="entry name" value="TRIOKINASE_FMN CYCLASE"/>
    <property type="match status" value="1"/>
</dbReference>
<dbReference type="STRING" id="282301.A0A1I8J2R3"/>
<evidence type="ECO:0000313" key="16">
    <source>
        <dbReference type="Proteomes" id="UP000095280"/>
    </source>
</evidence>
<dbReference type="Gene3D" id="3.30.1180.20">
    <property type="entry name" value="Dihydroxyacetone kinase, domain 2"/>
    <property type="match status" value="1"/>
</dbReference>
<evidence type="ECO:0000256" key="9">
    <source>
        <dbReference type="ARBA" id="ARBA00023285"/>
    </source>
</evidence>
<keyword evidence="9" id="KW-0170">Cobalt</keyword>
<dbReference type="SUPFAM" id="SSF82549">
    <property type="entry name" value="DAK1/DegV-like"/>
    <property type="match status" value="1"/>
</dbReference>
<evidence type="ECO:0000256" key="1">
    <source>
        <dbReference type="ARBA" id="ARBA00012107"/>
    </source>
</evidence>
<evidence type="ECO:0000256" key="12">
    <source>
        <dbReference type="ARBA" id="ARBA00046681"/>
    </source>
</evidence>
<dbReference type="InterPro" id="IPR004006">
    <property type="entry name" value="DhaK_dom"/>
</dbReference>
<dbReference type="Proteomes" id="UP000095280">
    <property type="component" value="Unplaced"/>
</dbReference>
<proteinExistence type="predicted"/>
<protein>
    <recommendedName>
        <fullName evidence="4">Triokinase/FMN cyclase</fullName>
        <ecNumber evidence="2">2.7.1.28</ecNumber>
        <ecNumber evidence="1">2.7.1.29</ecNumber>
        <ecNumber evidence="3">4.6.1.15</ecNumber>
    </recommendedName>
    <alternativeName>
        <fullName evidence="10">Bifunctional ATP-dependent dihydroxyacetone kinase/FAD-AMP lyase (cyclizing)</fullName>
    </alternativeName>
</protein>
<evidence type="ECO:0000313" key="17">
    <source>
        <dbReference type="WBParaSite" id="maker-uti_cns_0045629-snap-gene-0.7-mRNA-1"/>
    </source>
</evidence>
<evidence type="ECO:0000256" key="5">
    <source>
        <dbReference type="ARBA" id="ARBA00022679"/>
    </source>
</evidence>
<dbReference type="GO" id="GO:0050354">
    <property type="term" value="F:triokinase activity"/>
    <property type="evidence" value="ECO:0007669"/>
    <property type="project" value="UniProtKB-EC"/>
</dbReference>
<sequence length="620" mass="63854">SAANNLFSRSPEVCVRDALRGLVIADPSLALIARTGSSSSEGVGGVVIRREPRGSPTGNRVRVISGGGAGHEPAYVGFVGEGLLDAAVSGHVFASPAPNDILEAIRQLACPSGLLVLIMNYTGDRLNFGLAAARARTSDLRCRMFVCDDDASIKDPAPAVGRRGIAGSLLMMKLACGLADSGLDLDCIVDRLESLRTRIATVGACRLPTGDWELGLGIHGEAGVGLLKSHQSSMEAVVGAVVKKLLADERIEKSMNKVKRQESSSSASCAMLINGLGGLSNLELSGIASVAFETVTAVSNLPVRRLYIGNLMTSLSAPGFSVSLLLLLGQDDKGWILETLDLPARRWPAASSPSVLRPDQLELAALPSDPTSASSDSSIPWQSAESLSSALASLSAVAAALIDARSILNQLDSVGGLGDGDCGDTMYRGAVAMQKFVEQPSNAIVTVSSGPRRLLAELSSLAQSDMGGSSGALFGIGLAAAAASVCQSPFDARSAIAALSTAAGAISEAGRARQGDRTMLDTVYGFLEAFDAGLSADEVWQRLPRAVRLARDGAVATAQMKPRAGRAAYVGAELSSTSESEARPDPGAWAALIILRTVCRAVGVAVEDTEAEDAAVLGSG</sequence>
<comment type="subunit">
    <text evidence="12">Homodimer. Interacts with IFIH1 (via the CARD domains), the interaction is inhibited by viral infection.</text>
</comment>
<keyword evidence="5" id="KW-0808">Transferase</keyword>
<evidence type="ECO:0000256" key="8">
    <source>
        <dbReference type="ARBA" id="ARBA00022840"/>
    </source>
</evidence>
<comment type="catalytic activity">
    <reaction evidence="13">
        <text>D-glyceraldehyde + ATP = D-glyceraldehyde 3-phosphate + ADP + H(+)</text>
        <dbReference type="Rhea" id="RHEA:13941"/>
        <dbReference type="ChEBI" id="CHEBI:15378"/>
        <dbReference type="ChEBI" id="CHEBI:17378"/>
        <dbReference type="ChEBI" id="CHEBI:30616"/>
        <dbReference type="ChEBI" id="CHEBI:59776"/>
        <dbReference type="ChEBI" id="CHEBI:456216"/>
        <dbReference type="EC" id="2.7.1.28"/>
    </reaction>
</comment>
<dbReference type="Gene3D" id="3.40.50.10440">
    <property type="entry name" value="Dihydroxyacetone kinase, domain 1"/>
    <property type="match status" value="1"/>
</dbReference>
<evidence type="ECO:0000256" key="7">
    <source>
        <dbReference type="ARBA" id="ARBA00022777"/>
    </source>
</evidence>
<evidence type="ECO:0000256" key="4">
    <source>
        <dbReference type="ARBA" id="ARBA00018932"/>
    </source>
</evidence>
<dbReference type="GO" id="GO:0005524">
    <property type="term" value="F:ATP binding"/>
    <property type="evidence" value="ECO:0007669"/>
    <property type="project" value="UniProtKB-KW"/>
</dbReference>
<accession>A0A1I8J2R3</accession>
<dbReference type="AlphaFoldDB" id="A0A1I8J2R3"/>
<dbReference type="EC" id="4.6.1.15" evidence="3"/>
<dbReference type="SMART" id="SM01120">
    <property type="entry name" value="Dak2"/>
    <property type="match status" value="1"/>
</dbReference>
<dbReference type="PANTHER" id="PTHR28629">
    <property type="entry name" value="TRIOKINASE/FMN CYCLASE"/>
    <property type="match status" value="1"/>
</dbReference>
<reference evidence="17" key="1">
    <citation type="submission" date="2016-11" db="UniProtKB">
        <authorList>
            <consortium name="WormBaseParasite"/>
        </authorList>
    </citation>
    <scope>IDENTIFICATION</scope>
</reference>
<evidence type="ECO:0000256" key="10">
    <source>
        <dbReference type="ARBA" id="ARBA00032426"/>
    </source>
</evidence>
<name>A0A1I8J2R3_9PLAT</name>
<dbReference type="InterPro" id="IPR004007">
    <property type="entry name" value="DhaL_dom"/>
</dbReference>
<dbReference type="InterPro" id="IPR036117">
    <property type="entry name" value="DhaL_dom_sf"/>
</dbReference>
<dbReference type="GO" id="GO:0019563">
    <property type="term" value="P:glycerol catabolic process"/>
    <property type="evidence" value="ECO:0007669"/>
    <property type="project" value="TreeGrafter"/>
</dbReference>
<dbReference type="OrthoDB" id="1724672at2759"/>
<evidence type="ECO:0000256" key="13">
    <source>
        <dbReference type="ARBA" id="ARBA00047974"/>
    </source>
</evidence>
<evidence type="ECO:0000256" key="15">
    <source>
        <dbReference type="ARBA" id="ARBA00048898"/>
    </source>
</evidence>
<dbReference type="SUPFAM" id="SSF101473">
    <property type="entry name" value="DhaL-like"/>
    <property type="match status" value="1"/>
</dbReference>
<dbReference type="GO" id="GO:0005829">
    <property type="term" value="C:cytosol"/>
    <property type="evidence" value="ECO:0007669"/>
    <property type="project" value="TreeGrafter"/>
</dbReference>
<dbReference type="Pfam" id="PF02733">
    <property type="entry name" value="Dak1"/>
    <property type="match status" value="1"/>
</dbReference>
<keyword evidence="7" id="KW-0418">Kinase</keyword>
<dbReference type="PROSITE" id="PS51480">
    <property type="entry name" value="DHAL"/>
    <property type="match status" value="1"/>
</dbReference>
<dbReference type="InterPro" id="IPR050861">
    <property type="entry name" value="Dihydroxyacetone_Kinase"/>
</dbReference>
<evidence type="ECO:0000256" key="6">
    <source>
        <dbReference type="ARBA" id="ARBA00022741"/>
    </source>
</evidence>
<evidence type="ECO:0000256" key="2">
    <source>
        <dbReference type="ARBA" id="ARBA00012110"/>
    </source>
</evidence>
<dbReference type="Pfam" id="PF02734">
    <property type="entry name" value="Dak2"/>
    <property type="match status" value="1"/>
</dbReference>
<keyword evidence="6" id="KW-0547">Nucleotide-binding</keyword>
<keyword evidence="8" id="KW-0067">ATP-binding</keyword>
<dbReference type="WBParaSite" id="maker-uti_cns_0045629-snap-gene-0.7-mRNA-1">
    <property type="protein sequence ID" value="maker-uti_cns_0045629-snap-gene-0.7-mRNA-1"/>
    <property type="gene ID" value="maker-uti_cns_0045629-snap-gene-0.7"/>
</dbReference>
<dbReference type="GO" id="GO:0034012">
    <property type="term" value="F:FAD-AMP lyase (cyclizing) activity"/>
    <property type="evidence" value="ECO:0007669"/>
    <property type="project" value="UniProtKB-EC"/>
</dbReference>
<comment type="catalytic activity">
    <reaction evidence="15">
        <text>dihydroxyacetone + ATP = dihydroxyacetone phosphate + ADP + H(+)</text>
        <dbReference type="Rhea" id="RHEA:15773"/>
        <dbReference type="ChEBI" id="CHEBI:15378"/>
        <dbReference type="ChEBI" id="CHEBI:16016"/>
        <dbReference type="ChEBI" id="CHEBI:30616"/>
        <dbReference type="ChEBI" id="CHEBI:57642"/>
        <dbReference type="ChEBI" id="CHEBI:456216"/>
        <dbReference type="EC" id="2.7.1.29"/>
    </reaction>
</comment>
<dbReference type="EC" id="2.7.1.29" evidence="1"/>
<evidence type="ECO:0000256" key="3">
    <source>
        <dbReference type="ARBA" id="ARBA00012578"/>
    </source>
</evidence>
<organism evidence="16 17">
    <name type="scientific">Macrostomum lignano</name>
    <dbReference type="NCBI Taxonomy" id="282301"/>
    <lineage>
        <taxon>Eukaryota</taxon>
        <taxon>Metazoa</taxon>
        <taxon>Spiralia</taxon>
        <taxon>Lophotrochozoa</taxon>
        <taxon>Platyhelminthes</taxon>
        <taxon>Rhabditophora</taxon>
        <taxon>Macrostomorpha</taxon>
        <taxon>Macrostomida</taxon>
        <taxon>Macrostomidae</taxon>
        <taxon>Macrostomum</taxon>
    </lineage>
</organism>
<dbReference type="PROSITE" id="PS51481">
    <property type="entry name" value="DHAK"/>
    <property type="match status" value="1"/>
</dbReference>
<comment type="function">
    <text evidence="11">Catalyzes both the phosphorylation of dihydroxyacetone and of glyceraldehyde, and the splitting of ribonucleoside diphosphate-X compounds among which FAD is the best substrate. Represses IFIH1-mediated cellular antiviral response.</text>
</comment>
<dbReference type="Gene3D" id="1.25.40.340">
    <property type="match status" value="1"/>
</dbReference>
<evidence type="ECO:0000256" key="11">
    <source>
        <dbReference type="ARBA" id="ARBA00045490"/>
    </source>
</evidence>